<evidence type="ECO:0000259" key="11">
    <source>
        <dbReference type="Pfam" id="PF02270"/>
    </source>
</evidence>
<dbReference type="PANTHER" id="PTHR10445:SF0">
    <property type="entry name" value="GENERAL TRANSCRIPTION FACTOR IIF SUBUNIT 2"/>
    <property type="match status" value="1"/>
</dbReference>
<keyword evidence="6" id="KW-0804">Transcription</keyword>
<evidence type="ECO:0000256" key="6">
    <source>
        <dbReference type="ARBA" id="ARBA00023163"/>
    </source>
</evidence>
<dbReference type="Gene3D" id="1.10.10.10">
    <property type="entry name" value="Winged helix-like DNA-binding domain superfamily/Winged helix DNA-binding domain"/>
    <property type="match status" value="1"/>
</dbReference>
<sequence length="351" mass="39017">MPHMLSGLAVEHISSKKALLAFRMQYQHVTSSFETSSATFALAGPNSGVSNMDYDDPVSRTRGSDLDSDSDSSEEGPNEDLVIRGVSGTVWLVKVPKAVMEAWTKIDKDGEHLGTLRVYQESDPPVIQLLIANDPSLKESIRGAVFTLAPTAVRPKNMLVVSETTSVQPDMQLEATIDQQWHIQPALTQKWTRTINERNREANVPKRQLIQIDDGSAQIKKIASGAGHLGNFSNMVKQKPKPASGQFERAARIPKNELLDMLFKLFLVQSHWSMKVLRERTKQPLDYLKETLEEIAIFHKSGPQTNTWSLQASYAQQFGLPTESSTAATSSTNMVAESDEEEEDFDMEEVA</sequence>
<accession>A0A5N5QD89</accession>
<evidence type="ECO:0000256" key="8">
    <source>
        <dbReference type="ARBA" id="ARBA00081473"/>
    </source>
</evidence>
<evidence type="ECO:0000256" key="3">
    <source>
        <dbReference type="ARBA" id="ARBA00021453"/>
    </source>
</evidence>
<dbReference type="Pfam" id="PF02270">
    <property type="entry name" value="TFIIF_beta"/>
    <property type="match status" value="1"/>
</dbReference>
<dbReference type="InterPro" id="IPR040450">
    <property type="entry name" value="TFIIF_beta_HTH"/>
</dbReference>
<dbReference type="GO" id="GO:0006367">
    <property type="term" value="P:transcription initiation at RNA polymerase II promoter"/>
    <property type="evidence" value="ECO:0007669"/>
    <property type="project" value="InterPro"/>
</dbReference>
<evidence type="ECO:0000256" key="5">
    <source>
        <dbReference type="ARBA" id="ARBA00023125"/>
    </source>
</evidence>
<evidence type="ECO:0000313" key="14">
    <source>
        <dbReference type="Proteomes" id="UP000383932"/>
    </source>
</evidence>
<feature type="domain" description="TFIIF beta subunit N-terminal" evidence="12">
    <location>
        <begin position="89"/>
        <end position="176"/>
    </location>
</feature>
<dbReference type="InterPro" id="IPR040504">
    <property type="entry name" value="TFIIF_beta_N"/>
</dbReference>
<dbReference type="Pfam" id="PF17683">
    <property type="entry name" value="TFIIF_beta_N"/>
    <property type="match status" value="1"/>
</dbReference>
<dbReference type="GO" id="GO:0005674">
    <property type="term" value="C:transcription factor TFIIF complex"/>
    <property type="evidence" value="ECO:0007669"/>
    <property type="project" value="InterPro"/>
</dbReference>
<reference evidence="13 14" key="1">
    <citation type="journal article" date="2019" name="Fungal Biol. Biotechnol.">
        <title>Draft genome sequence of fastidious pathogen Ceratobasidium theobromae, which causes vascular-streak dieback in Theobroma cacao.</title>
        <authorList>
            <person name="Ali S.S."/>
            <person name="Asman A."/>
            <person name="Shao J."/>
            <person name="Firmansyah A.P."/>
            <person name="Susilo A.W."/>
            <person name="Rosmana A."/>
            <person name="McMahon P."/>
            <person name="Junaid M."/>
            <person name="Guest D."/>
            <person name="Kheng T.Y."/>
            <person name="Meinhardt L.W."/>
            <person name="Bailey B.A."/>
        </authorList>
    </citation>
    <scope>NUCLEOTIDE SEQUENCE [LARGE SCALE GENOMIC DNA]</scope>
    <source>
        <strain evidence="13 14">CT2</strain>
    </source>
</reference>
<dbReference type="AlphaFoldDB" id="A0A5N5QD89"/>
<evidence type="ECO:0000259" key="12">
    <source>
        <dbReference type="Pfam" id="PF17683"/>
    </source>
</evidence>
<name>A0A5N5QD89_9AGAM</name>
<comment type="caution">
    <text evidence="13">The sequence shown here is derived from an EMBL/GenBank/DDBJ whole genome shotgun (WGS) entry which is preliminary data.</text>
</comment>
<keyword evidence="5" id="KW-0238">DNA-binding</keyword>
<dbReference type="InterPro" id="IPR003196">
    <property type="entry name" value="TFIIF_beta"/>
</dbReference>
<feature type="compositionally biased region" description="Low complexity" evidence="10">
    <location>
        <begin position="322"/>
        <end position="332"/>
    </location>
</feature>
<dbReference type="InterPro" id="IPR011039">
    <property type="entry name" value="TFIIF_interaction"/>
</dbReference>
<evidence type="ECO:0000256" key="7">
    <source>
        <dbReference type="ARBA" id="ARBA00023242"/>
    </source>
</evidence>
<evidence type="ECO:0000256" key="2">
    <source>
        <dbReference type="ARBA" id="ARBA00009543"/>
    </source>
</evidence>
<dbReference type="EMBL" id="SSOP01000262">
    <property type="protein sequence ID" value="KAB5589493.1"/>
    <property type="molecule type" value="Genomic_DNA"/>
</dbReference>
<feature type="region of interest" description="Disordered" evidence="10">
    <location>
        <begin position="51"/>
        <end position="80"/>
    </location>
</feature>
<evidence type="ECO:0000256" key="1">
    <source>
        <dbReference type="ARBA" id="ARBA00004123"/>
    </source>
</evidence>
<feature type="compositionally biased region" description="Acidic residues" evidence="10">
    <location>
        <begin position="66"/>
        <end position="78"/>
    </location>
</feature>
<comment type="subcellular location">
    <subcellularLocation>
        <location evidence="1">Nucleus</location>
    </subcellularLocation>
</comment>
<dbReference type="GO" id="GO:0003677">
    <property type="term" value="F:DNA binding"/>
    <property type="evidence" value="ECO:0007669"/>
    <property type="project" value="UniProtKB-KW"/>
</dbReference>
<keyword evidence="7" id="KW-0539">Nucleus</keyword>
<gene>
    <name evidence="13" type="ORF">CTheo_7058</name>
</gene>
<evidence type="ECO:0000256" key="9">
    <source>
        <dbReference type="ARBA" id="ARBA00081863"/>
    </source>
</evidence>
<organism evidence="13 14">
    <name type="scientific">Ceratobasidium theobromae</name>
    <dbReference type="NCBI Taxonomy" id="1582974"/>
    <lineage>
        <taxon>Eukaryota</taxon>
        <taxon>Fungi</taxon>
        <taxon>Dikarya</taxon>
        <taxon>Basidiomycota</taxon>
        <taxon>Agaricomycotina</taxon>
        <taxon>Agaricomycetes</taxon>
        <taxon>Cantharellales</taxon>
        <taxon>Ceratobasidiaceae</taxon>
        <taxon>Ceratobasidium</taxon>
    </lineage>
</organism>
<evidence type="ECO:0000313" key="13">
    <source>
        <dbReference type="EMBL" id="KAB5589493.1"/>
    </source>
</evidence>
<keyword evidence="13" id="KW-0648">Protein biosynthesis</keyword>
<dbReference type="FunFam" id="1.10.10.10:FF:000035">
    <property type="entry name" value="General transcription factor IIF subunit 2"/>
    <property type="match status" value="1"/>
</dbReference>
<evidence type="ECO:0000256" key="4">
    <source>
        <dbReference type="ARBA" id="ARBA00023015"/>
    </source>
</evidence>
<keyword evidence="4" id="KW-0805">Transcription regulation</keyword>
<comment type="similarity">
    <text evidence="2">Belongs to the TFIIF beta subunit family.</text>
</comment>
<feature type="domain" description="TFIIF beta subunit HTH" evidence="11">
    <location>
        <begin position="251"/>
        <end position="314"/>
    </location>
</feature>
<evidence type="ECO:0000256" key="10">
    <source>
        <dbReference type="SAM" id="MobiDB-lite"/>
    </source>
</evidence>
<keyword evidence="13" id="KW-0396">Initiation factor</keyword>
<keyword evidence="14" id="KW-1185">Reference proteome</keyword>
<dbReference type="PANTHER" id="PTHR10445">
    <property type="entry name" value="GENERAL TRANSCRIPTION FACTOR IIF SUBUNIT 2"/>
    <property type="match status" value="1"/>
</dbReference>
<dbReference type="Proteomes" id="UP000383932">
    <property type="component" value="Unassembled WGS sequence"/>
</dbReference>
<dbReference type="InterPro" id="IPR036388">
    <property type="entry name" value="WH-like_DNA-bd_sf"/>
</dbReference>
<dbReference type="OrthoDB" id="449280at2759"/>
<dbReference type="CDD" id="cd07980">
    <property type="entry name" value="TFIIF_beta"/>
    <property type="match status" value="1"/>
</dbReference>
<dbReference type="SUPFAM" id="SSF46785">
    <property type="entry name" value="Winged helix' DNA-binding domain"/>
    <property type="match status" value="1"/>
</dbReference>
<proteinExistence type="inferred from homology"/>
<feature type="compositionally biased region" description="Acidic residues" evidence="10">
    <location>
        <begin position="337"/>
        <end position="351"/>
    </location>
</feature>
<protein>
    <recommendedName>
        <fullName evidence="3">Transcription initiation factor IIF subunit beta</fullName>
    </recommendedName>
    <alternativeName>
        <fullName evidence="9">TFIIF medium subunit</fullName>
    </alternativeName>
    <alternativeName>
        <fullName evidence="8">TFIIF-beta</fullName>
    </alternativeName>
</protein>
<dbReference type="SUPFAM" id="SSF50916">
    <property type="entry name" value="Rap30/74 interaction domains"/>
    <property type="match status" value="1"/>
</dbReference>
<dbReference type="InterPro" id="IPR036390">
    <property type="entry name" value="WH_DNA-bd_sf"/>
</dbReference>
<dbReference type="GO" id="GO:0003743">
    <property type="term" value="F:translation initiation factor activity"/>
    <property type="evidence" value="ECO:0007669"/>
    <property type="project" value="UniProtKB-KW"/>
</dbReference>
<feature type="region of interest" description="Disordered" evidence="10">
    <location>
        <begin position="321"/>
        <end position="351"/>
    </location>
</feature>